<evidence type="ECO:0000256" key="3">
    <source>
        <dbReference type="ARBA" id="ARBA00022679"/>
    </source>
</evidence>
<evidence type="ECO:0000313" key="7">
    <source>
        <dbReference type="Proteomes" id="UP000559256"/>
    </source>
</evidence>
<dbReference type="SFLD" id="SFLDG01150">
    <property type="entry name" value="Main.1:_Beta-like"/>
    <property type="match status" value="1"/>
</dbReference>
<dbReference type="SFLD" id="SFLDG00358">
    <property type="entry name" value="Main_(cytGST)"/>
    <property type="match status" value="1"/>
</dbReference>
<evidence type="ECO:0000259" key="5">
    <source>
        <dbReference type="PROSITE" id="PS50404"/>
    </source>
</evidence>
<keyword evidence="3" id="KW-0808">Transferase</keyword>
<dbReference type="InterPro" id="IPR004045">
    <property type="entry name" value="Glutathione_S-Trfase_N"/>
</dbReference>
<accession>A0A8H5G1E7</accession>
<comment type="similarity">
    <text evidence="1">Belongs to the GST superfamily.</text>
</comment>
<evidence type="ECO:0000256" key="2">
    <source>
        <dbReference type="ARBA" id="ARBA00012452"/>
    </source>
</evidence>
<gene>
    <name evidence="6" type="ORF">D9758_008219</name>
</gene>
<dbReference type="Gene3D" id="1.20.1050.10">
    <property type="match status" value="1"/>
</dbReference>
<comment type="catalytic activity">
    <reaction evidence="4">
        <text>RX + glutathione = an S-substituted glutathione + a halide anion + H(+)</text>
        <dbReference type="Rhea" id="RHEA:16437"/>
        <dbReference type="ChEBI" id="CHEBI:15378"/>
        <dbReference type="ChEBI" id="CHEBI:16042"/>
        <dbReference type="ChEBI" id="CHEBI:17792"/>
        <dbReference type="ChEBI" id="CHEBI:57925"/>
        <dbReference type="ChEBI" id="CHEBI:90779"/>
        <dbReference type="EC" id="2.5.1.18"/>
    </reaction>
</comment>
<dbReference type="PANTHER" id="PTHR44051:SF9">
    <property type="entry name" value="GLUTATHIONE S-TRANSFERASE 1"/>
    <property type="match status" value="1"/>
</dbReference>
<evidence type="ECO:0000313" key="6">
    <source>
        <dbReference type="EMBL" id="KAF5356569.1"/>
    </source>
</evidence>
<keyword evidence="7" id="KW-1185">Reference proteome</keyword>
<dbReference type="InterPro" id="IPR040079">
    <property type="entry name" value="Glutathione_S-Trfase"/>
</dbReference>
<dbReference type="Pfam" id="PF14497">
    <property type="entry name" value="GST_C_3"/>
    <property type="match status" value="1"/>
</dbReference>
<dbReference type="InterPro" id="IPR036282">
    <property type="entry name" value="Glutathione-S-Trfase_C_sf"/>
</dbReference>
<dbReference type="FunFam" id="3.40.30.10:FF:000156">
    <property type="entry name" value="Glutathione S-transferase 1"/>
    <property type="match status" value="1"/>
</dbReference>
<dbReference type="SUPFAM" id="SSF47616">
    <property type="entry name" value="GST C-terminal domain-like"/>
    <property type="match status" value="1"/>
</dbReference>
<dbReference type="OrthoDB" id="2098326at2759"/>
<evidence type="ECO:0000256" key="4">
    <source>
        <dbReference type="ARBA" id="ARBA00047960"/>
    </source>
</evidence>
<dbReference type="CDD" id="cd03046">
    <property type="entry name" value="GST_N_GTT1_like"/>
    <property type="match status" value="1"/>
</dbReference>
<dbReference type="EMBL" id="JAACJM010000054">
    <property type="protein sequence ID" value="KAF5356569.1"/>
    <property type="molecule type" value="Genomic_DNA"/>
</dbReference>
<dbReference type="SFLD" id="SFLDS00019">
    <property type="entry name" value="Glutathione_Transferase_(cytos"/>
    <property type="match status" value="1"/>
</dbReference>
<dbReference type="PANTHER" id="PTHR44051">
    <property type="entry name" value="GLUTATHIONE S-TRANSFERASE-RELATED"/>
    <property type="match status" value="1"/>
</dbReference>
<dbReference type="EC" id="2.5.1.18" evidence="2"/>
<dbReference type="GO" id="GO:0004364">
    <property type="term" value="F:glutathione transferase activity"/>
    <property type="evidence" value="ECO:0007669"/>
    <property type="project" value="UniProtKB-EC"/>
</dbReference>
<dbReference type="Proteomes" id="UP000559256">
    <property type="component" value="Unassembled WGS sequence"/>
</dbReference>
<comment type="caution">
    <text evidence="6">The sequence shown here is derived from an EMBL/GenBank/DDBJ whole genome shotgun (WGS) entry which is preliminary data.</text>
</comment>
<sequence length="226" mass="25554">MTITVHHLHNSRSQRILWLLEELGLPYEYKEYARDPVTQRSPPEYLKIHPLGKSPVITDGDITIAESGAIIEYIIKKYGNGKFAPSEAQYVEELYFTHYTEGSFMPVLVNKLIFIISPKQASWIMRPLLRLVFGGLIASFLNPEIKKHTDFLESHFKKNQGKFIAGGDDLTGADFNMIFALEMMVAMKLGDCGPATMEYLQKLRARPGFQKAIEKSGDTIAIPEIS</sequence>
<dbReference type="SUPFAM" id="SSF52833">
    <property type="entry name" value="Thioredoxin-like"/>
    <property type="match status" value="1"/>
</dbReference>
<dbReference type="Gene3D" id="3.40.30.10">
    <property type="entry name" value="Glutaredoxin"/>
    <property type="match status" value="1"/>
</dbReference>
<dbReference type="Pfam" id="PF02798">
    <property type="entry name" value="GST_N"/>
    <property type="match status" value="1"/>
</dbReference>
<dbReference type="PROSITE" id="PS50404">
    <property type="entry name" value="GST_NTER"/>
    <property type="match status" value="1"/>
</dbReference>
<evidence type="ECO:0000256" key="1">
    <source>
        <dbReference type="ARBA" id="ARBA00007409"/>
    </source>
</evidence>
<dbReference type="GO" id="GO:0004602">
    <property type="term" value="F:glutathione peroxidase activity"/>
    <property type="evidence" value="ECO:0007669"/>
    <property type="project" value="UniProtKB-ARBA"/>
</dbReference>
<reference evidence="6 7" key="1">
    <citation type="journal article" date="2020" name="ISME J.">
        <title>Uncovering the hidden diversity of litter-decomposition mechanisms in mushroom-forming fungi.</title>
        <authorList>
            <person name="Floudas D."/>
            <person name="Bentzer J."/>
            <person name="Ahren D."/>
            <person name="Johansson T."/>
            <person name="Persson P."/>
            <person name="Tunlid A."/>
        </authorList>
    </citation>
    <scope>NUCLEOTIDE SEQUENCE [LARGE SCALE GENOMIC DNA]</scope>
    <source>
        <strain evidence="6 7">CBS 291.85</strain>
    </source>
</reference>
<dbReference type="InterPro" id="IPR004046">
    <property type="entry name" value="GST_C"/>
</dbReference>
<feature type="domain" description="GST N-terminal" evidence="5">
    <location>
        <begin position="1"/>
        <end position="82"/>
    </location>
</feature>
<name>A0A8H5G1E7_9AGAR</name>
<proteinExistence type="inferred from homology"/>
<dbReference type="InterPro" id="IPR036249">
    <property type="entry name" value="Thioredoxin-like_sf"/>
</dbReference>
<dbReference type="GO" id="GO:0005737">
    <property type="term" value="C:cytoplasm"/>
    <property type="evidence" value="ECO:0007669"/>
    <property type="project" value="UniProtKB-ARBA"/>
</dbReference>
<organism evidence="6 7">
    <name type="scientific">Tetrapyrgos nigripes</name>
    <dbReference type="NCBI Taxonomy" id="182062"/>
    <lineage>
        <taxon>Eukaryota</taxon>
        <taxon>Fungi</taxon>
        <taxon>Dikarya</taxon>
        <taxon>Basidiomycota</taxon>
        <taxon>Agaricomycotina</taxon>
        <taxon>Agaricomycetes</taxon>
        <taxon>Agaricomycetidae</taxon>
        <taxon>Agaricales</taxon>
        <taxon>Marasmiineae</taxon>
        <taxon>Marasmiaceae</taxon>
        <taxon>Tetrapyrgos</taxon>
    </lineage>
</organism>
<protein>
    <recommendedName>
        <fullName evidence="2">glutathione transferase</fullName>
        <ecNumber evidence="2">2.5.1.18</ecNumber>
    </recommendedName>
</protein>
<dbReference type="AlphaFoldDB" id="A0A8H5G1E7"/>